<accession>A0AAW0LPS0</accession>
<keyword evidence="2" id="KW-1185">Reference proteome</keyword>
<evidence type="ECO:0008006" key="3">
    <source>
        <dbReference type="Google" id="ProtNLM"/>
    </source>
</evidence>
<dbReference type="EMBL" id="PKMF04000065">
    <property type="protein sequence ID" value="KAK7853395.1"/>
    <property type="molecule type" value="Genomic_DNA"/>
</dbReference>
<gene>
    <name evidence="1" type="ORF">CFP56_035861</name>
</gene>
<dbReference type="AlphaFoldDB" id="A0AAW0LPS0"/>
<evidence type="ECO:0000313" key="2">
    <source>
        <dbReference type="Proteomes" id="UP000237347"/>
    </source>
</evidence>
<protein>
    <recommendedName>
        <fullName evidence="3">BRX domain-containing protein</fullName>
    </recommendedName>
</protein>
<evidence type="ECO:0000313" key="1">
    <source>
        <dbReference type="EMBL" id="KAK7853395.1"/>
    </source>
</evidence>
<proteinExistence type="predicted"/>
<name>A0AAW0LPS0_QUESU</name>
<organism evidence="1 2">
    <name type="scientific">Quercus suber</name>
    <name type="common">Cork oak</name>
    <dbReference type="NCBI Taxonomy" id="58331"/>
    <lineage>
        <taxon>Eukaryota</taxon>
        <taxon>Viridiplantae</taxon>
        <taxon>Streptophyta</taxon>
        <taxon>Embryophyta</taxon>
        <taxon>Tracheophyta</taxon>
        <taxon>Spermatophyta</taxon>
        <taxon>Magnoliopsida</taxon>
        <taxon>eudicotyledons</taxon>
        <taxon>Gunneridae</taxon>
        <taxon>Pentapetalae</taxon>
        <taxon>rosids</taxon>
        <taxon>fabids</taxon>
        <taxon>Fagales</taxon>
        <taxon>Fagaceae</taxon>
        <taxon>Quercus</taxon>
    </lineage>
</organism>
<reference evidence="1 2" key="1">
    <citation type="journal article" date="2018" name="Sci. Data">
        <title>The draft genome sequence of cork oak.</title>
        <authorList>
            <person name="Ramos A.M."/>
            <person name="Usie A."/>
            <person name="Barbosa P."/>
            <person name="Barros P.M."/>
            <person name="Capote T."/>
            <person name="Chaves I."/>
            <person name="Simoes F."/>
            <person name="Abreu I."/>
            <person name="Carrasquinho I."/>
            <person name="Faro C."/>
            <person name="Guimaraes J.B."/>
            <person name="Mendonca D."/>
            <person name="Nobrega F."/>
            <person name="Rodrigues L."/>
            <person name="Saibo N.J.M."/>
            <person name="Varela M.C."/>
            <person name="Egas C."/>
            <person name="Matos J."/>
            <person name="Miguel C.M."/>
            <person name="Oliveira M.M."/>
            <person name="Ricardo C.P."/>
            <person name="Goncalves S."/>
        </authorList>
    </citation>
    <scope>NUCLEOTIDE SEQUENCE [LARGE SCALE GENOMIC DNA]</scope>
    <source>
        <strain evidence="2">cv. HL8</strain>
    </source>
</reference>
<sequence length="56" mass="6617">MCKSKRHSGKHNMNLRLRILGVSFVKDVQKQEAWWERQHELVAENFGNCTLVNCFV</sequence>
<dbReference type="Proteomes" id="UP000237347">
    <property type="component" value="Unassembled WGS sequence"/>
</dbReference>
<comment type="caution">
    <text evidence="1">The sequence shown here is derived from an EMBL/GenBank/DDBJ whole genome shotgun (WGS) entry which is preliminary data.</text>
</comment>